<proteinExistence type="predicted"/>
<protein>
    <submittedName>
        <fullName evidence="1">Uncharacterized protein</fullName>
    </submittedName>
</protein>
<name>A0A0B7C026_9EUPU</name>
<feature type="non-terminal residue" evidence="1">
    <location>
        <position position="1"/>
    </location>
</feature>
<sequence length="71" mass="8003">IEHLYRASRSATHTTQLSQTFWGSEILLPRYTSSTTHPQEISLLYSSRESLHDATTEVISNLSIPELTVSI</sequence>
<feature type="non-terminal residue" evidence="1">
    <location>
        <position position="71"/>
    </location>
</feature>
<dbReference type="AlphaFoldDB" id="A0A0B7C026"/>
<reference evidence="1" key="1">
    <citation type="submission" date="2014-12" db="EMBL/GenBank/DDBJ databases">
        <title>Insight into the proteome of Arion vulgaris.</title>
        <authorList>
            <person name="Aradska J."/>
            <person name="Bulat T."/>
            <person name="Smidak R."/>
            <person name="Sarate P."/>
            <person name="Gangsoo J."/>
            <person name="Sialana F."/>
            <person name="Bilban M."/>
            <person name="Lubec G."/>
        </authorList>
    </citation>
    <scope>NUCLEOTIDE SEQUENCE</scope>
    <source>
        <tissue evidence="1">Skin</tissue>
    </source>
</reference>
<accession>A0A0B7C026</accession>
<dbReference type="EMBL" id="HACG01051687">
    <property type="protein sequence ID" value="CEK98558.1"/>
    <property type="molecule type" value="Transcribed_RNA"/>
</dbReference>
<evidence type="ECO:0000313" key="1">
    <source>
        <dbReference type="EMBL" id="CEK98558.1"/>
    </source>
</evidence>
<organism evidence="1">
    <name type="scientific">Arion vulgaris</name>
    <dbReference type="NCBI Taxonomy" id="1028688"/>
    <lineage>
        <taxon>Eukaryota</taxon>
        <taxon>Metazoa</taxon>
        <taxon>Spiralia</taxon>
        <taxon>Lophotrochozoa</taxon>
        <taxon>Mollusca</taxon>
        <taxon>Gastropoda</taxon>
        <taxon>Heterobranchia</taxon>
        <taxon>Euthyneura</taxon>
        <taxon>Panpulmonata</taxon>
        <taxon>Eupulmonata</taxon>
        <taxon>Stylommatophora</taxon>
        <taxon>Helicina</taxon>
        <taxon>Arionoidea</taxon>
        <taxon>Arionidae</taxon>
        <taxon>Arion</taxon>
    </lineage>
</organism>
<gene>
    <name evidence="1" type="primary">ORF219022</name>
</gene>